<keyword evidence="1" id="KW-0812">Transmembrane</keyword>
<accession>A0ABT6BEX5</accession>
<dbReference type="PANTHER" id="PTHR34219">
    <property type="entry name" value="IRON-REGULATED INNER MEMBRANE PROTEIN-RELATED"/>
    <property type="match status" value="1"/>
</dbReference>
<organism evidence="2 3">
    <name type="scientific">Luteibacter sahnii</name>
    <dbReference type="NCBI Taxonomy" id="3021977"/>
    <lineage>
        <taxon>Bacteria</taxon>
        <taxon>Pseudomonadati</taxon>
        <taxon>Pseudomonadota</taxon>
        <taxon>Gammaproteobacteria</taxon>
        <taxon>Lysobacterales</taxon>
        <taxon>Rhodanobacteraceae</taxon>
        <taxon>Luteibacter</taxon>
    </lineage>
</organism>
<comment type="caution">
    <text evidence="2">The sequence shown here is derived from an EMBL/GenBank/DDBJ whole genome shotgun (WGS) entry which is preliminary data.</text>
</comment>
<dbReference type="RefSeq" id="WP_320552303.1">
    <property type="nucleotide sequence ID" value="NZ_JAQLOK010000007.1"/>
</dbReference>
<feature type="transmembrane region" description="Helical" evidence="1">
    <location>
        <begin position="15"/>
        <end position="39"/>
    </location>
</feature>
<sequence>MTPRPRRFRTALKTLHLWLGLSLGLVLALVALSGSVLIFDEPLFAAAHPELTARPLPDLAAQGRALAHVLASPLANDLRGLSLPDADLPVWAAGAKGGDRYYFDASSGDLLLHRAKSDDVLLTLMDWHTHLLAGDAGETALGVVAFAGLFMLFSGVWLYWPGRQRALKHLKPHANPPVLRWASLHRFIGVAALPLLIVMIGTGTTMAYRGAVRTGLMAMFGEKGARPPKLPMAAAIDWPSILTHAQAAAPDAQLTRLMLPARGSGTIAVRLRRPGEWNPAGRSTLWLDPATARVVGGDDATRLGTGARLANALFPIHSGAVGGMTWRVVACVTGVLPMGLLVTGFLFWRARKRRPAARR</sequence>
<feature type="transmembrane region" description="Helical" evidence="1">
    <location>
        <begin position="140"/>
        <end position="160"/>
    </location>
</feature>
<evidence type="ECO:0000313" key="2">
    <source>
        <dbReference type="EMBL" id="MDF4026549.1"/>
    </source>
</evidence>
<keyword evidence="1" id="KW-1133">Transmembrane helix</keyword>
<evidence type="ECO:0000256" key="1">
    <source>
        <dbReference type="SAM" id="Phobius"/>
    </source>
</evidence>
<dbReference type="PANTHER" id="PTHR34219:SF3">
    <property type="entry name" value="BLL7967 PROTEIN"/>
    <property type="match status" value="1"/>
</dbReference>
<feature type="transmembrane region" description="Helical" evidence="1">
    <location>
        <begin position="324"/>
        <end position="348"/>
    </location>
</feature>
<protein>
    <submittedName>
        <fullName evidence="2">PepSY-associated TM helix domain-containing protein</fullName>
    </submittedName>
</protein>
<gene>
    <name evidence="2" type="ORF">P3W24_16375</name>
</gene>
<dbReference type="InterPro" id="IPR005625">
    <property type="entry name" value="PepSY-ass_TM"/>
</dbReference>
<proteinExistence type="predicted"/>
<dbReference type="Proteomes" id="UP001528850">
    <property type="component" value="Unassembled WGS sequence"/>
</dbReference>
<dbReference type="EMBL" id="JARJJS010000005">
    <property type="protein sequence ID" value="MDF4026549.1"/>
    <property type="molecule type" value="Genomic_DNA"/>
</dbReference>
<feature type="transmembrane region" description="Helical" evidence="1">
    <location>
        <begin position="187"/>
        <end position="208"/>
    </location>
</feature>
<keyword evidence="1" id="KW-0472">Membrane</keyword>
<evidence type="ECO:0000313" key="3">
    <source>
        <dbReference type="Proteomes" id="UP001528850"/>
    </source>
</evidence>
<name>A0ABT6BEX5_9GAMM</name>
<reference evidence="2 3" key="1">
    <citation type="journal article" date="2024" name="Curr. Microbiol.">
        <title>Luteibacter sahnii sp. nov., A Novel Yellow-Colored Xanthomonadin Pigment Producing Probiotic Bacterium from Healthy Rice Seed Microbiome.</title>
        <authorList>
            <person name="Jaiswal G."/>
            <person name="Rana R."/>
            <person name="Nayak P.K."/>
            <person name="Chouhan R."/>
            <person name="Gandhi S.G."/>
            <person name="Patel H.K."/>
            <person name="Patil P.B."/>
        </authorList>
    </citation>
    <scope>NUCLEOTIDE SEQUENCE [LARGE SCALE GENOMIC DNA]</scope>
    <source>
        <strain evidence="2 3">PPL201</strain>
    </source>
</reference>
<dbReference type="Pfam" id="PF03929">
    <property type="entry name" value="PepSY_TM"/>
    <property type="match status" value="1"/>
</dbReference>
<keyword evidence="3" id="KW-1185">Reference proteome</keyword>